<proteinExistence type="predicted"/>
<evidence type="ECO:0000256" key="1">
    <source>
        <dbReference type="SAM" id="SignalP"/>
    </source>
</evidence>
<organism evidence="2 3">
    <name type="scientific">Aquamicrobium soli</name>
    <dbReference type="NCBI Taxonomy" id="1811518"/>
    <lineage>
        <taxon>Bacteria</taxon>
        <taxon>Pseudomonadati</taxon>
        <taxon>Pseudomonadota</taxon>
        <taxon>Alphaproteobacteria</taxon>
        <taxon>Hyphomicrobiales</taxon>
        <taxon>Phyllobacteriaceae</taxon>
        <taxon>Aquamicrobium</taxon>
    </lineage>
</organism>
<name>A0ABV7K2S2_9HYPH</name>
<dbReference type="EMBL" id="JBHRTK010000001">
    <property type="protein sequence ID" value="MFC3204709.1"/>
    <property type="molecule type" value="Genomic_DNA"/>
</dbReference>
<evidence type="ECO:0000313" key="2">
    <source>
        <dbReference type="EMBL" id="MFC3204709.1"/>
    </source>
</evidence>
<comment type="caution">
    <text evidence="2">The sequence shown here is derived from an EMBL/GenBank/DDBJ whole genome shotgun (WGS) entry which is preliminary data.</text>
</comment>
<dbReference type="RefSeq" id="WP_378217444.1">
    <property type="nucleotide sequence ID" value="NZ_JBHRTK010000001.1"/>
</dbReference>
<keyword evidence="3" id="KW-1185">Reference proteome</keyword>
<feature type="chain" id="PRO_5046830832" evidence="1">
    <location>
        <begin position="23"/>
        <end position="157"/>
    </location>
</feature>
<accession>A0ABV7K2S2</accession>
<keyword evidence="1" id="KW-0732">Signal</keyword>
<dbReference type="Proteomes" id="UP001595583">
    <property type="component" value="Unassembled WGS sequence"/>
</dbReference>
<sequence length="157" mass="16570">MKQHNKIKAIASIAATSTPALAPDATDNAGAEGPFARLAWRKPPTQNTKGPARALLDLLGHSAECVDLAMAGRIVSCGCRTRPMEDPAVAIGLVMHYARIATTRRLPIPPAVIELLAQRVEEGDPTCVVVAKQLEASGLLDIARKADEESDAAGKTR</sequence>
<feature type="signal peptide" evidence="1">
    <location>
        <begin position="1"/>
        <end position="22"/>
    </location>
</feature>
<reference evidence="3" key="1">
    <citation type="journal article" date="2019" name="Int. J. Syst. Evol. Microbiol.">
        <title>The Global Catalogue of Microorganisms (GCM) 10K type strain sequencing project: providing services to taxonomists for standard genome sequencing and annotation.</title>
        <authorList>
            <consortium name="The Broad Institute Genomics Platform"/>
            <consortium name="The Broad Institute Genome Sequencing Center for Infectious Disease"/>
            <person name="Wu L."/>
            <person name="Ma J."/>
        </authorList>
    </citation>
    <scope>NUCLEOTIDE SEQUENCE [LARGE SCALE GENOMIC DNA]</scope>
    <source>
        <strain evidence="3">KCTC 52165</strain>
    </source>
</reference>
<gene>
    <name evidence="2" type="ORF">ACFOHJ_00585</name>
</gene>
<evidence type="ECO:0000313" key="3">
    <source>
        <dbReference type="Proteomes" id="UP001595583"/>
    </source>
</evidence>
<protein>
    <submittedName>
        <fullName evidence="2">Uncharacterized protein</fullName>
    </submittedName>
</protein>